<dbReference type="InterPro" id="IPR017476">
    <property type="entry name" value="UDP-Glc/GDP-Man"/>
</dbReference>
<dbReference type="PANTHER" id="PTHR43491:SF1">
    <property type="entry name" value="UDP-N-ACETYL-D-MANNOSAMINE DEHYDROGENASE"/>
    <property type="match status" value="1"/>
</dbReference>
<dbReference type="InterPro" id="IPR028359">
    <property type="entry name" value="UDP_ManNAc/GlcNAc_DH"/>
</dbReference>
<sequence length="418" mass="45042">MQIVVAGQGYVGLPLAVRAAEVGHRVVGYDVDPHRVQQLAAGQSYVEDVASSRLRAVLDSGVYSATADAAALAGFDIAVITVPTPLRDGVPDLTYIESCAQTLGEHLRPGATVVLESTTYPGTTEELLLPILEKTSGLKGGVDFLAGFSPERIAPGNKRWSFDGTPKLVSGIDAKSLDTIKGFYDGIFQTTVPVSGTKVAELAKLIENTFRFVNISMVNEMAMLAAPLGVNIWEAIDAAATKPFGFTRFTPGPGVGGHCLPVDPLFLSWKVQQELGVPFRFVELADDVNRHMPDYVVRRLVEALDKRGMTINGSRILLLGLTYKYNATDLRNSPSARVAELLINLGAEVRGADPNIPDGDDTKLIVTRVDAIPEEITASDAVVLLMDHTRFDLPMVEKNAPYVLDCRNRLSGPNVETL</sequence>
<evidence type="ECO:0000256" key="1">
    <source>
        <dbReference type="ARBA" id="ARBA00023002"/>
    </source>
</evidence>
<dbReference type="InterPro" id="IPR014027">
    <property type="entry name" value="UDP-Glc/GDP-Man_DH_C"/>
</dbReference>
<dbReference type="InterPro" id="IPR036220">
    <property type="entry name" value="UDP-Glc/GDP-Man_DH_C_sf"/>
</dbReference>
<dbReference type="Pfam" id="PF03720">
    <property type="entry name" value="UDPG_MGDP_dh_C"/>
    <property type="match status" value="1"/>
</dbReference>
<keyword evidence="6" id="KW-1185">Reference proteome</keyword>
<dbReference type="SMART" id="SM00984">
    <property type="entry name" value="UDPG_MGDP_dh_C"/>
    <property type="match status" value="1"/>
</dbReference>
<gene>
    <name evidence="5" type="ORF">DY245_06520</name>
</gene>
<dbReference type="NCBIfam" id="TIGR03026">
    <property type="entry name" value="NDP-sugDHase"/>
    <property type="match status" value="1"/>
</dbReference>
<organism evidence="5 6">
    <name type="scientific">Streptomyces inhibens</name>
    <dbReference type="NCBI Taxonomy" id="2293571"/>
    <lineage>
        <taxon>Bacteria</taxon>
        <taxon>Bacillati</taxon>
        <taxon>Actinomycetota</taxon>
        <taxon>Actinomycetes</taxon>
        <taxon>Kitasatosporales</taxon>
        <taxon>Streptomycetaceae</taxon>
        <taxon>Streptomyces</taxon>
    </lineage>
</organism>
<dbReference type="Pfam" id="PF00984">
    <property type="entry name" value="UDPG_MGDP_dh"/>
    <property type="match status" value="1"/>
</dbReference>
<accession>A0A371Q8U4</accession>
<dbReference type="PIRSF" id="PIRSF500136">
    <property type="entry name" value="UDP_ManNAc_DH"/>
    <property type="match status" value="1"/>
</dbReference>
<dbReference type="GO" id="GO:0016628">
    <property type="term" value="F:oxidoreductase activity, acting on the CH-CH group of donors, NAD or NADP as acceptor"/>
    <property type="evidence" value="ECO:0007669"/>
    <property type="project" value="InterPro"/>
</dbReference>
<dbReference type="RefSeq" id="WP_128504447.1">
    <property type="nucleotide sequence ID" value="NZ_QUAC01000042.1"/>
</dbReference>
<dbReference type="OrthoDB" id="5193947at2"/>
<feature type="domain" description="UDP-glucose/GDP-mannose dehydrogenase C-terminal" evidence="4">
    <location>
        <begin position="317"/>
        <end position="412"/>
    </location>
</feature>
<dbReference type="InterPro" id="IPR036291">
    <property type="entry name" value="NAD(P)-bd_dom_sf"/>
</dbReference>
<dbReference type="SUPFAM" id="SSF52413">
    <property type="entry name" value="UDP-glucose/GDP-mannose dehydrogenase C-terminal domain"/>
    <property type="match status" value="1"/>
</dbReference>
<reference evidence="5 6" key="1">
    <citation type="submission" date="2018-08" db="EMBL/GenBank/DDBJ databases">
        <title>Streptomyces NEAU-D10 sp. nov., a novel Actinomycete isolated from soil.</title>
        <authorList>
            <person name="Jin L."/>
        </authorList>
    </citation>
    <scope>NUCLEOTIDE SEQUENCE [LARGE SCALE GENOMIC DNA]</scope>
    <source>
        <strain evidence="5 6">NEAU-D10</strain>
    </source>
</reference>
<evidence type="ECO:0000256" key="3">
    <source>
        <dbReference type="PIRNR" id="PIRNR000124"/>
    </source>
</evidence>
<dbReference type="SUPFAM" id="SSF48179">
    <property type="entry name" value="6-phosphogluconate dehydrogenase C-terminal domain-like"/>
    <property type="match status" value="1"/>
</dbReference>
<dbReference type="PANTHER" id="PTHR43491">
    <property type="entry name" value="UDP-N-ACETYL-D-MANNOSAMINE DEHYDROGENASE"/>
    <property type="match status" value="1"/>
</dbReference>
<dbReference type="SUPFAM" id="SSF51735">
    <property type="entry name" value="NAD(P)-binding Rossmann-fold domains"/>
    <property type="match status" value="1"/>
</dbReference>
<comment type="caution">
    <text evidence="5">The sequence shown here is derived from an EMBL/GenBank/DDBJ whole genome shotgun (WGS) entry which is preliminary data.</text>
</comment>
<dbReference type="Pfam" id="PF03721">
    <property type="entry name" value="UDPG_MGDP_dh_N"/>
    <property type="match status" value="1"/>
</dbReference>
<evidence type="ECO:0000259" key="4">
    <source>
        <dbReference type="SMART" id="SM00984"/>
    </source>
</evidence>
<dbReference type="InterPro" id="IPR001732">
    <property type="entry name" value="UDP-Glc/GDP-Man_DH_N"/>
</dbReference>
<dbReference type="AlphaFoldDB" id="A0A371Q8U4"/>
<comment type="similarity">
    <text evidence="3">Belongs to the UDP-glucose/GDP-mannose dehydrogenase family.</text>
</comment>
<keyword evidence="2" id="KW-0520">NAD</keyword>
<keyword evidence="1" id="KW-0560">Oxidoreductase</keyword>
<dbReference type="EMBL" id="QUAC01000042">
    <property type="protein sequence ID" value="REK91098.1"/>
    <property type="molecule type" value="Genomic_DNA"/>
</dbReference>
<dbReference type="Gene3D" id="3.40.50.720">
    <property type="entry name" value="NAD(P)-binding Rossmann-like Domain"/>
    <property type="match status" value="2"/>
</dbReference>
<dbReference type="GO" id="GO:0051287">
    <property type="term" value="F:NAD binding"/>
    <property type="evidence" value="ECO:0007669"/>
    <property type="project" value="InterPro"/>
</dbReference>
<evidence type="ECO:0000256" key="2">
    <source>
        <dbReference type="ARBA" id="ARBA00023027"/>
    </source>
</evidence>
<dbReference type="InterPro" id="IPR014026">
    <property type="entry name" value="UDP-Glc/GDP-Man_DH_dimer"/>
</dbReference>
<evidence type="ECO:0000313" key="6">
    <source>
        <dbReference type="Proteomes" id="UP000262477"/>
    </source>
</evidence>
<protein>
    <submittedName>
        <fullName evidence="5">Nucleotide sugar dehydrogenase</fullName>
    </submittedName>
</protein>
<proteinExistence type="inferred from homology"/>
<dbReference type="GO" id="GO:0000271">
    <property type="term" value="P:polysaccharide biosynthetic process"/>
    <property type="evidence" value="ECO:0007669"/>
    <property type="project" value="InterPro"/>
</dbReference>
<evidence type="ECO:0000313" key="5">
    <source>
        <dbReference type="EMBL" id="REK91098.1"/>
    </source>
</evidence>
<dbReference type="Proteomes" id="UP000262477">
    <property type="component" value="Unassembled WGS sequence"/>
</dbReference>
<name>A0A371Q8U4_STRIH</name>
<dbReference type="GO" id="GO:0016616">
    <property type="term" value="F:oxidoreductase activity, acting on the CH-OH group of donors, NAD or NADP as acceptor"/>
    <property type="evidence" value="ECO:0007669"/>
    <property type="project" value="InterPro"/>
</dbReference>
<dbReference type="PIRSF" id="PIRSF000124">
    <property type="entry name" value="UDPglc_GDPman_dh"/>
    <property type="match status" value="1"/>
</dbReference>
<dbReference type="InterPro" id="IPR008927">
    <property type="entry name" value="6-PGluconate_DH-like_C_sf"/>
</dbReference>